<evidence type="ECO:0000313" key="11">
    <source>
        <dbReference type="Proteomes" id="UP000199598"/>
    </source>
</evidence>
<accession>A0A1I4CUS3</accession>
<evidence type="ECO:0000256" key="7">
    <source>
        <dbReference type="ARBA" id="ARBA00023004"/>
    </source>
</evidence>
<dbReference type="Pfam" id="PF00175">
    <property type="entry name" value="NAD_binding_1"/>
    <property type="match status" value="1"/>
</dbReference>
<evidence type="ECO:0000313" key="10">
    <source>
        <dbReference type="EMBL" id="SFK84370.1"/>
    </source>
</evidence>
<name>A0A1I4CUS3_9HYPH</name>
<evidence type="ECO:0000256" key="2">
    <source>
        <dbReference type="ARBA" id="ARBA00022630"/>
    </source>
</evidence>
<organism evidence="10 11">
    <name type="scientific">Pseudovibrio ascidiaceicola</name>
    <dbReference type="NCBI Taxonomy" id="285279"/>
    <lineage>
        <taxon>Bacteria</taxon>
        <taxon>Pseudomonadati</taxon>
        <taxon>Pseudomonadota</taxon>
        <taxon>Alphaproteobacteria</taxon>
        <taxon>Hyphomicrobiales</taxon>
        <taxon>Stappiaceae</taxon>
        <taxon>Pseudovibrio</taxon>
    </lineage>
</organism>
<dbReference type="PANTHER" id="PTHR47354:SF8">
    <property type="entry name" value="1,2-PHENYLACETYL-COA EPOXIDASE, SUBUNIT E"/>
    <property type="match status" value="1"/>
</dbReference>
<sequence length="125" mass="14222">MRDGDREVILVHASQNETVQAFKGEINELAHQNQNLKVYYRYSDEEADGQFRTGNSSTGLVDHSFLENLSAGLEADYYFCGPKPFMAGLYSSLQDRGVPEKQLNFEFFGPKEDLLVSHEHRVEMA</sequence>
<dbReference type="Gene3D" id="3.40.50.80">
    <property type="entry name" value="Nucleotide-binding domain of ferredoxin-NADP reductase (FNR) module"/>
    <property type="match status" value="1"/>
</dbReference>
<keyword evidence="2" id="KW-0285">Flavoprotein</keyword>
<keyword evidence="11" id="KW-1185">Reference proteome</keyword>
<dbReference type="InterPro" id="IPR050415">
    <property type="entry name" value="MRET"/>
</dbReference>
<evidence type="ECO:0000256" key="6">
    <source>
        <dbReference type="ARBA" id="ARBA00023002"/>
    </source>
</evidence>
<comment type="cofactor">
    <cofactor evidence="1">
        <name>FAD</name>
        <dbReference type="ChEBI" id="CHEBI:57692"/>
    </cofactor>
</comment>
<keyword evidence="8" id="KW-0411">Iron-sulfur</keyword>
<dbReference type="Proteomes" id="UP000199598">
    <property type="component" value="Unassembled WGS sequence"/>
</dbReference>
<keyword evidence="4" id="KW-0479">Metal-binding</keyword>
<evidence type="ECO:0000256" key="5">
    <source>
        <dbReference type="ARBA" id="ARBA00022827"/>
    </source>
</evidence>
<dbReference type="InterPro" id="IPR039261">
    <property type="entry name" value="FNR_nucleotide-bd"/>
</dbReference>
<feature type="domain" description="Oxidoreductase FAD/NAD(P)-binding" evidence="9">
    <location>
        <begin position="5"/>
        <end position="87"/>
    </location>
</feature>
<gene>
    <name evidence="10" type="ORF">SAMN04488518_11021</name>
</gene>
<keyword evidence="3" id="KW-0001">2Fe-2S</keyword>
<keyword evidence="6" id="KW-0560">Oxidoreductase</keyword>
<evidence type="ECO:0000256" key="1">
    <source>
        <dbReference type="ARBA" id="ARBA00001974"/>
    </source>
</evidence>
<keyword evidence="5" id="KW-0274">FAD</keyword>
<evidence type="ECO:0000256" key="4">
    <source>
        <dbReference type="ARBA" id="ARBA00022723"/>
    </source>
</evidence>
<reference evidence="10 11" key="1">
    <citation type="submission" date="2016-10" db="EMBL/GenBank/DDBJ databases">
        <authorList>
            <person name="Varghese N."/>
            <person name="Submissions S."/>
        </authorList>
    </citation>
    <scope>NUCLEOTIDE SEQUENCE [LARGE SCALE GENOMIC DNA]</scope>
    <source>
        <strain evidence="10 11">DSM 16392</strain>
    </source>
</reference>
<dbReference type="RefSeq" id="WP_208860484.1">
    <property type="nucleotide sequence ID" value="NZ_FOSK01000010.1"/>
</dbReference>
<comment type="caution">
    <text evidence="10">The sequence shown here is derived from an EMBL/GenBank/DDBJ whole genome shotgun (WGS) entry which is preliminary data.</text>
</comment>
<evidence type="ECO:0000256" key="3">
    <source>
        <dbReference type="ARBA" id="ARBA00022714"/>
    </source>
</evidence>
<proteinExistence type="predicted"/>
<evidence type="ECO:0000259" key="9">
    <source>
        <dbReference type="Pfam" id="PF00175"/>
    </source>
</evidence>
<protein>
    <submittedName>
        <fullName evidence="10">Oxidoreductase NAD-binding domain-containing protein</fullName>
    </submittedName>
</protein>
<keyword evidence="7" id="KW-0408">Iron</keyword>
<dbReference type="EMBL" id="FOSK01000010">
    <property type="protein sequence ID" value="SFK84370.1"/>
    <property type="molecule type" value="Genomic_DNA"/>
</dbReference>
<dbReference type="SUPFAM" id="SSF52343">
    <property type="entry name" value="Ferredoxin reductase-like, C-terminal NADP-linked domain"/>
    <property type="match status" value="1"/>
</dbReference>
<dbReference type="PANTHER" id="PTHR47354">
    <property type="entry name" value="NADH OXIDOREDUCTASE HCR"/>
    <property type="match status" value="1"/>
</dbReference>
<evidence type="ECO:0000256" key="8">
    <source>
        <dbReference type="ARBA" id="ARBA00023014"/>
    </source>
</evidence>
<dbReference type="InterPro" id="IPR001433">
    <property type="entry name" value="OxRdtase_FAD/NAD-bd"/>
</dbReference>